<reference evidence="3 4" key="1">
    <citation type="submission" date="2021-07" db="EMBL/GenBank/DDBJ databases">
        <title>The Aristolochia fimbriata genome: insights into angiosperm evolution, floral development and chemical biosynthesis.</title>
        <authorList>
            <person name="Jiao Y."/>
        </authorList>
    </citation>
    <scope>NUCLEOTIDE SEQUENCE [LARGE SCALE GENOMIC DNA]</scope>
    <source>
        <strain evidence="3">IBCAS-2021</strain>
        <tissue evidence="3">Leaf</tissue>
    </source>
</reference>
<comment type="caution">
    <text evidence="3">The sequence shown here is derived from an EMBL/GenBank/DDBJ whole genome shotgun (WGS) entry which is preliminary data.</text>
</comment>
<feature type="compositionally biased region" description="Basic and acidic residues" evidence="1">
    <location>
        <begin position="425"/>
        <end position="434"/>
    </location>
</feature>
<feature type="region of interest" description="Disordered" evidence="1">
    <location>
        <begin position="935"/>
        <end position="1143"/>
    </location>
</feature>
<evidence type="ECO:0000259" key="2">
    <source>
        <dbReference type="PROSITE" id="PS51980"/>
    </source>
</evidence>
<keyword evidence="4" id="KW-1185">Reference proteome</keyword>
<accession>A0AAV7E781</accession>
<feature type="compositionally biased region" description="Basic and acidic residues" evidence="1">
    <location>
        <begin position="1101"/>
        <end position="1110"/>
    </location>
</feature>
<feature type="compositionally biased region" description="Basic and acidic residues" evidence="1">
    <location>
        <begin position="685"/>
        <end position="715"/>
    </location>
</feature>
<organism evidence="3 4">
    <name type="scientific">Aristolochia fimbriata</name>
    <name type="common">White veined hardy Dutchman's pipe vine</name>
    <dbReference type="NCBI Taxonomy" id="158543"/>
    <lineage>
        <taxon>Eukaryota</taxon>
        <taxon>Viridiplantae</taxon>
        <taxon>Streptophyta</taxon>
        <taxon>Embryophyta</taxon>
        <taxon>Tracheophyta</taxon>
        <taxon>Spermatophyta</taxon>
        <taxon>Magnoliopsida</taxon>
        <taxon>Magnoliidae</taxon>
        <taxon>Piperales</taxon>
        <taxon>Aristolochiaceae</taxon>
        <taxon>Aristolochia</taxon>
    </lineage>
</organism>
<feature type="compositionally biased region" description="Basic and acidic residues" evidence="1">
    <location>
        <begin position="541"/>
        <end position="575"/>
    </location>
</feature>
<feature type="region of interest" description="Disordered" evidence="1">
    <location>
        <begin position="737"/>
        <end position="811"/>
    </location>
</feature>
<protein>
    <recommendedName>
        <fullName evidence="2">OCEL domain-containing protein</fullName>
    </recommendedName>
</protein>
<feature type="region of interest" description="Disordered" evidence="1">
    <location>
        <begin position="1"/>
        <end position="38"/>
    </location>
</feature>
<dbReference type="EMBL" id="JAINDJ010000006">
    <property type="protein sequence ID" value="KAG9443686.1"/>
    <property type="molecule type" value="Genomic_DNA"/>
</dbReference>
<feature type="region of interest" description="Disordered" evidence="1">
    <location>
        <begin position="395"/>
        <end position="577"/>
    </location>
</feature>
<feature type="region of interest" description="Disordered" evidence="1">
    <location>
        <begin position="213"/>
        <end position="316"/>
    </location>
</feature>
<feature type="compositionally biased region" description="Polar residues" evidence="1">
    <location>
        <begin position="749"/>
        <end position="766"/>
    </location>
</feature>
<dbReference type="PANTHER" id="PTHR38372:SF2">
    <property type="entry name" value="DENTIN SIALOPHOSPHOPROTEIN-LIKE PROTEIN"/>
    <property type="match status" value="1"/>
</dbReference>
<evidence type="ECO:0000313" key="4">
    <source>
        <dbReference type="Proteomes" id="UP000825729"/>
    </source>
</evidence>
<gene>
    <name evidence="3" type="ORF">H6P81_015026</name>
</gene>
<evidence type="ECO:0000313" key="3">
    <source>
        <dbReference type="EMBL" id="KAG9443686.1"/>
    </source>
</evidence>
<feature type="compositionally biased region" description="Basic and acidic residues" evidence="1">
    <location>
        <begin position="298"/>
        <end position="310"/>
    </location>
</feature>
<dbReference type="InterPro" id="IPR010844">
    <property type="entry name" value="Occludin_ELL"/>
</dbReference>
<feature type="compositionally biased region" description="Polar residues" evidence="1">
    <location>
        <begin position="960"/>
        <end position="975"/>
    </location>
</feature>
<dbReference type="Proteomes" id="UP000825729">
    <property type="component" value="Unassembled WGS sequence"/>
</dbReference>
<dbReference type="PROSITE" id="PS51980">
    <property type="entry name" value="OCEL"/>
    <property type="match status" value="1"/>
</dbReference>
<proteinExistence type="predicted"/>
<feature type="compositionally biased region" description="Gly residues" evidence="1">
    <location>
        <begin position="1"/>
        <end position="15"/>
    </location>
</feature>
<dbReference type="PANTHER" id="PTHR38372">
    <property type="entry name" value="DENTIN SIALOPHOSPHOPROTEIN-LIKE PROTEIN"/>
    <property type="match status" value="1"/>
</dbReference>
<sequence>MFGNSGKLGRGGGGRGAKRLMPPPPAHRPAGGASRLSIGAAPASRNRNAGQPPAAALPVPEESFSLVSADALAFGLIIRLAPDLVEEIKRVEAQGGVPRIKFAANPNNSAGNVIDVGGKDFRFTWSRELGDCDIYEERQSGEDGNGLLIESGSVWRKLNVQRVLDESTKNHVKKRSEEAERQLKSRKAIVLDPANPSVKNQVKTLAAAAVDMNARRTPYKKTKDPPFKRRKVEPNQGPPKSLLKPGASSSTVKNQPSISPQPSPPAQCTSSVSPFRRGNSSRGQTNIDEIIATPQPTTKEEPNSIEKDPSKSIGTAGRELYGLKGRVGATPMDLQGTLINLLLENPKGMNLKALEKAVSDTYPNSGRKIEAIIKKIATYQAPGRYILKPGVEMESVRKPSSESGSSPESIQHQIPGAESTFPEKGITEEFEPKTDLSSSLQAEANYNAEKLDIGPNSSDTSDRKVGDNSEEKAGSSSESGSDSESDSDSSDSGSASGSQSRSRSKSRSPAGSESGSSSDSESDGSSSSKEGSDVEVDILSSEDKKGEHVSEPRVDSGTSDDGHERVGVEESKEDSLVSPLIGSMDLKKSEHMDDADDIDLDIDVTGDSPIAVTEHKHQENDIGESTGLVPQGSKIGSLEDEVQYGSEFYKRSGKKKGAYVGGSGIDKGDMTSKREVAKAASAHQLAERTDRVSKPKSKRVSDRSHIQEHAEDVKRLRVGSLGSELSKEEAFDNAFDSQRGHGQAFPHKSMSNENINKGQLGSSIHNLSVPDLHQSSQRVGEVSLRGKASDVVERPGKYAETVGRGGKNFESASSFHDELDVPAMKSTTFSDKLPMAKEKLYKEARIEDSDEWAKSFTKNIKGSAIGEKQSDSSYRKTSEVNAKLKDGGQVEKSSMLRRELSDLELGEFREPVPSDEVQVSKKKFERKSSFRSFENEFRESAPVEDVQTTKSFLVEKKNSFRTPENRSSGSDNLSSDFGKGRSVAKTVQELKRSSSPYHRVGVNQEDISKKRSSEDDFDDSMGHQAMDLVDSDGGSHKDRTTKITHKARKSEARASKLSNLEGHGARSKKTLGNTPNYGGPAMGGSTSQEAKLHKVKAVTELSDKRRDKISLESYSNGDKKRDLSSDDETSLYSQYDKNEPEFKGPIKDYQEYKEYVQEYREKFTLYRSLGQSMEKYSHEFNKFGQDLEHARGRDVERYFRILEQMKESYRRDGKRHQKLKKIFIVIHDELKDIKQRIVDYAEARSRD</sequence>
<feature type="region of interest" description="Disordered" evidence="1">
    <location>
        <begin position="653"/>
        <end position="717"/>
    </location>
</feature>
<feature type="compositionally biased region" description="Basic and acidic residues" evidence="1">
    <location>
        <begin position="460"/>
        <end position="473"/>
    </location>
</feature>
<feature type="compositionally biased region" description="Polar residues" evidence="1">
    <location>
        <begin position="435"/>
        <end position="444"/>
    </location>
</feature>
<evidence type="ECO:0000256" key="1">
    <source>
        <dbReference type="SAM" id="MobiDB-lite"/>
    </source>
</evidence>
<feature type="compositionally biased region" description="Low complexity" evidence="1">
    <location>
        <begin position="490"/>
        <end position="529"/>
    </location>
</feature>
<feature type="compositionally biased region" description="Polar residues" evidence="1">
    <location>
        <begin position="268"/>
        <end position="287"/>
    </location>
</feature>
<dbReference type="AlphaFoldDB" id="A0AAV7E781"/>
<feature type="compositionally biased region" description="Basic and acidic residues" evidence="1">
    <location>
        <begin position="666"/>
        <end position="677"/>
    </location>
</feature>
<dbReference type="Pfam" id="PF07303">
    <property type="entry name" value="Occludin_ELL"/>
    <property type="match status" value="1"/>
</dbReference>
<feature type="compositionally biased region" description="Basic and acidic residues" evidence="1">
    <location>
        <begin position="787"/>
        <end position="797"/>
    </location>
</feature>
<name>A0AAV7E781_ARIFI</name>
<feature type="domain" description="OCEL" evidence="2">
    <location>
        <begin position="1137"/>
        <end position="1245"/>
    </location>
</feature>